<dbReference type="STRING" id="218851.A0A2G5C3P9"/>
<dbReference type="Gene3D" id="1.10.600.10">
    <property type="entry name" value="Farnesyl Diphosphate Synthase"/>
    <property type="match status" value="1"/>
</dbReference>
<dbReference type="FunCoup" id="A0A2G5C3P9">
    <property type="interactions" value="94"/>
</dbReference>
<dbReference type="InterPro" id="IPR034741">
    <property type="entry name" value="Terpene_cyclase-like_1_C"/>
</dbReference>
<dbReference type="InterPro" id="IPR008930">
    <property type="entry name" value="Terpenoid_cyclase/PrenylTrfase"/>
</dbReference>
<dbReference type="AlphaFoldDB" id="A0A2G5C3P9"/>
<dbReference type="SFLD" id="SFLDS00005">
    <property type="entry name" value="Isoprenoid_Synthase_Type_I"/>
    <property type="match status" value="1"/>
</dbReference>
<dbReference type="InParanoid" id="A0A2G5C3P9"/>
<evidence type="ECO:0000256" key="3">
    <source>
        <dbReference type="ARBA" id="ARBA00023239"/>
    </source>
</evidence>
<evidence type="ECO:0000259" key="5">
    <source>
        <dbReference type="Pfam" id="PF03936"/>
    </source>
</evidence>
<sequence>MEFLSHCLHTVHHLFVIRKMAASTSCFMPMLSVFGNLPSPRSARDPILFGNLPSSRSAINPPTLKNAALTKCSSNASSDAKAEVIRHFHPSVWTGHDFISTSKTHPIDEERLETLKKKVKSMLSLASVDSFQELDLIDKIQRLGVAYHFEDEIEDVLQRTYNDDYTNFFAQNVIGKDEHADLCYVSLRFRLLRQAGYYVSTDVFKKFKNEEGEFHANLASDVQGMLSLYEASYLGFRGEDIMDEAMNYSTKHLNSMLASISSLKASQIQHALTMPLQRSVQRLYARYYIPIYQQDISRNETLLDFAKLDYNFVQLLHQKEMNEIQTWWECLNIRSNVQFDVRDRVVEAYAITNNVNFEPNFSQGRIHLAKLWTMLTVIDDAYDVYGNVNDFEPLCDAIQSWDANSASKLSETMKVVFLEELKFFNEVEADMMKQGNLVGVPYLKEEMQVHTKRLFKEAKIIFSGDMPTFEEWLSLSAPIVVCSLFLIIATMNLGELATKEVFDWIASMPKIIKYCNLIIRLMGDIVSLKVEQARGTNVSCVPCYMMNYGVSESEAIESFQKVITSLWKVMNEEGLRVHPVPMKVINCLLNFNRTIALYYNGVDGHSVSDGRTKQFITSLFIDPIPI</sequence>
<feature type="domain" description="Terpene synthase N-terminal" evidence="4">
    <location>
        <begin position="100"/>
        <end position="272"/>
    </location>
</feature>
<dbReference type="Pfam" id="PF03936">
    <property type="entry name" value="Terpene_synth_C"/>
    <property type="match status" value="1"/>
</dbReference>
<keyword evidence="7" id="KW-1185">Reference proteome</keyword>
<proteinExistence type="predicted"/>
<dbReference type="InterPro" id="IPR044814">
    <property type="entry name" value="Terpene_cyclase_plant_C1"/>
</dbReference>
<evidence type="ECO:0000313" key="7">
    <source>
        <dbReference type="Proteomes" id="UP000230069"/>
    </source>
</evidence>
<dbReference type="SUPFAM" id="SSF48576">
    <property type="entry name" value="Terpenoid synthases"/>
    <property type="match status" value="1"/>
</dbReference>
<dbReference type="EMBL" id="KZ305120">
    <property type="protein sequence ID" value="PIA25896.1"/>
    <property type="molecule type" value="Genomic_DNA"/>
</dbReference>
<dbReference type="GO" id="GO:0016102">
    <property type="term" value="P:diterpenoid biosynthetic process"/>
    <property type="evidence" value="ECO:0007669"/>
    <property type="project" value="InterPro"/>
</dbReference>
<evidence type="ECO:0000259" key="4">
    <source>
        <dbReference type="Pfam" id="PF01397"/>
    </source>
</evidence>
<name>A0A2G5C3P9_AQUCA</name>
<dbReference type="InterPro" id="IPR001906">
    <property type="entry name" value="Terpene_synth_N"/>
</dbReference>
<accession>A0A2G5C3P9</accession>
<evidence type="ECO:0000313" key="6">
    <source>
        <dbReference type="EMBL" id="PIA25896.1"/>
    </source>
</evidence>
<dbReference type="Proteomes" id="UP000230069">
    <property type="component" value="Unassembled WGS sequence"/>
</dbReference>
<dbReference type="FunFam" id="1.50.10.130:FF:000001">
    <property type="entry name" value="Isoprene synthase, chloroplastic"/>
    <property type="match status" value="1"/>
</dbReference>
<dbReference type="GO" id="GO:0010333">
    <property type="term" value="F:terpene synthase activity"/>
    <property type="evidence" value="ECO:0007669"/>
    <property type="project" value="InterPro"/>
</dbReference>
<keyword evidence="3" id="KW-0456">Lyase</keyword>
<dbReference type="Pfam" id="PF01397">
    <property type="entry name" value="Terpene_synth"/>
    <property type="match status" value="1"/>
</dbReference>
<feature type="domain" description="Terpene synthase metal-binding" evidence="5">
    <location>
        <begin position="331"/>
        <end position="568"/>
    </location>
</feature>
<dbReference type="InterPro" id="IPR005630">
    <property type="entry name" value="Terpene_synthase_metal-bd"/>
</dbReference>
<dbReference type="OrthoDB" id="1877784at2759"/>
<dbReference type="PANTHER" id="PTHR31225:SF93">
    <property type="entry name" value="ALPHA-HUMULENE_(-)-(E)-BETA-CARYOPHYLLENE SYNTHASE"/>
    <property type="match status" value="1"/>
</dbReference>
<dbReference type="GO" id="GO:0000287">
    <property type="term" value="F:magnesium ion binding"/>
    <property type="evidence" value="ECO:0007669"/>
    <property type="project" value="InterPro"/>
</dbReference>
<dbReference type="SUPFAM" id="SSF48239">
    <property type="entry name" value="Terpenoid cyclases/Protein prenyltransferases"/>
    <property type="match status" value="1"/>
</dbReference>
<dbReference type="InterPro" id="IPR050148">
    <property type="entry name" value="Terpene_synthase-like"/>
</dbReference>
<evidence type="ECO:0000256" key="2">
    <source>
        <dbReference type="ARBA" id="ARBA00022842"/>
    </source>
</evidence>
<dbReference type="Gene3D" id="1.50.10.130">
    <property type="entry name" value="Terpene synthase, N-terminal domain"/>
    <property type="match status" value="1"/>
</dbReference>
<keyword evidence="1" id="KW-0479">Metal-binding</keyword>
<dbReference type="SFLD" id="SFLDG01019">
    <property type="entry name" value="Terpene_Cyclase_Like_1_C_Termi"/>
    <property type="match status" value="1"/>
</dbReference>
<evidence type="ECO:0000256" key="1">
    <source>
        <dbReference type="ARBA" id="ARBA00022723"/>
    </source>
</evidence>
<protein>
    <recommendedName>
        <fullName evidence="8">(+)-delta-cadinene synthase</fullName>
    </recommendedName>
</protein>
<dbReference type="PANTHER" id="PTHR31225">
    <property type="entry name" value="OS04G0344100 PROTEIN-RELATED"/>
    <property type="match status" value="1"/>
</dbReference>
<gene>
    <name evidence="6" type="ORF">AQUCO_10400006v1</name>
</gene>
<reference evidence="6 7" key="1">
    <citation type="submission" date="2017-09" db="EMBL/GenBank/DDBJ databases">
        <title>WGS assembly of Aquilegia coerulea Goldsmith.</title>
        <authorList>
            <person name="Hodges S."/>
            <person name="Kramer E."/>
            <person name="Nordborg M."/>
            <person name="Tomkins J."/>
            <person name="Borevitz J."/>
            <person name="Derieg N."/>
            <person name="Yan J."/>
            <person name="Mihaltcheva S."/>
            <person name="Hayes R.D."/>
            <person name="Rokhsar D."/>
        </authorList>
    </citation>
    <scope>NUCLEOTIDE SEQUENCE [LARGE SCALE GENOMIC DNA]</scope>
    <source>
        <strain evidence="7">cv. Goldsmith</strain>
    </source>
</reference>
<evidence type="ECO:0008006" key="8">
    <source>
        <dbReference type="Google" id="ProtNLM"/>
    </source>
</evidence>
<dbReference type="InterPro" id="IPR008949">
    <property type="entry name" value="Isoprenoid_synthase_dom_sf"/>
</dbReference>
<dbReference type="InterPro" id="IPR036965">
    <property type="entry name" value="Terpene_synth_N_sf"/>
</dbReference>
<organism evidence="6 7">
    <name type="scientific">Aquilegia coerulea</name>
    <name type="common">Rocky mountain columbine</name>
    <dbReference type="NCBI Taxonomy" id="218851"/>
    <lineage>
        <taxon>Eukaryota</taxon>
        <taxon>Viridiplantae</taxon>
        <taxon>Streptophyta</taxon>
        <taxon>Embryophyta</taxon>
        <taxon>Tracheophyta</taxon>
        <taxon>Spermatophyta</taxon>
        <taxon>Magnoliopsida</taxon>
        <taxon>Ranunculales</taxon>
        <taxon>Ranunculaceae</taxon>
        <taxon>Thalictroideae</taxon>
        <taxon>Aquilegia</taxon>
    </lineage>
</organism>
<keyword evidence="2" id="KW-0460">Magnesium</keyword>
<dbReference type="CDD" id="cd00684">
    <property type="entry name" value="Terpene_cyclase_plant_C1"/>
    <property type="match status" value="1"/>
</dbReference>